<keyword evidence="2" id="KW-0378">Hydrolase</keyword>
<dbReference type="InterPro" id="IPR011050">
    <property type="entry name" value="Pectin_lyase_fold/virulence"/>
</dbReference>
<organism evidence="2 3">
    <name type="scientific">Cohnella yongneupensis</name>
    <dbReference type="NCBI Taxonomy" id="425006"/>
    <lineage>
        <taxon>Bacteria</taxon>
        <taxon>Bacillati</taxon>
        <taxon>Bacillota</taxon>
        <taxon>Bacilli</taxon>
        <taxon>Bacillales</taxon>
        <taxon>Paenibacillaceae</taxon>
        <taxon>Cohnella</taxon>
    </lineage>
</organism>
<keyword evidence="3" id="KW-1185">Reference proteome</keyword>
<dbReference type="InterPro" id="IPR024535">
    <property type="entry name" value="RHGA/B-epi-like_pectate_lyase"/>
</dbReference>
<dbReference type="Pfam" id="PF12708">
    <property type="entry name" value="Pect-lyase_RHGA_epim"/>
    <property type="match status" value="1"/>
</dbReference>
<name>A0ABW0R2T2_9BACL</name>
<dbReference type="Gene3D" id="2.160.20.10">
    <property type="entry name" value="Single-stranded right-handed beta-helix, Pectin lyase-like"/>
    <property type="match status" value="1"/>
</dbReference>
<dbReference type="RefSeq" id="WP_378113516.1">
    <property type="nucleotide sequence ID" value="NZ_JBHSNC010000055.1"/>
</dbReference>
<dbReference type="EMBL" id="JBHSNC010000055">
    <property type="protein sequence ID" value="MFC5531554.1"/>
    <property type="molecule type" value="Genomic_DNA"/>
</dbReference>
<comment type="caution">
    <text evidence="2">The sequence shown here is derived from an EMBL/GenBank/DDBJ whole genome shotgun (WGS) entry which is preliminary data.</text>
</comment>
<gene>
    <name evidence="2" type="ORF">ACFPQ4_19210</name>
</gene>
<proteinExistence type="predicted"/>
<evidence type="ECO:0000313" key="3">
    <source>
        <dbReference type="Proteomes" id="UP001596108"/>
    </source>
</evidence>
<accession>A0ABW0R2T2</accession>
<evidence type="ECO:0000313" key="2">
    <source>
        <dbReference type="EMBL" id="MFC5531554.1"/>
    </source>
</evidence>
<dbReference type="GO" id="GO:0016787">
    <property type="term" value="F:hydrolase activity"/>
    <property type="evidence" value="ECO:0007669"/>
    <property type="project" value="UniProtKB-KW"/>
</dbReference>
<evidence type="ECO:0000259" key="1">
    <source>
        <dbReference type="Pfam" id="PF12708"/>
    </source>
</evidence>
<feature type="domain" description="Rhamnogalacturonase A/B/Epimerase-like pectate lyase" evidence="1">
    <location>
        <begin position="218"/>
        <end position="271"/>
    </location>
</feature>
<dbReference type="Proteomes" id="UP001596108">
    <property type="component" value="Unassembled WGS sequence"/>
</dbReference>
<dbReference type="SUPFAM" id="SSF51126">
    <property type="entry name" value="Pectin lyase-like"/>
    <property type="match status" value="1"/>
</dbReference>
<dbReference type="InterPro" id="IPR012334">
    <property type="entry name" value="Pectin_lyas_fold"/>
</dbReference>
<reference evidence="3" key="1">
    <citation type="journal article" date="2019" name="Int. J. Syst. Evol. Microbiol.">
        <title>The Global Catalogue of Microorganisms (GCM) 10K type strain sequencing project: providing services to taxonomists for standard genome sequencing and annotation.</title>
        <authorList>
            <consortium name="The Broad Institute Genomics Platform"/>
            <consortium name="The Broad Institute Genome Sequencing Center for Infectious Disease"/>
            <person name="Wu L."/>
            <person name="Ma J."/>
        </authorList>
    </citation>
    <scope>NUCLEOTIDE SEQUENCE [LARGE SCALE GENOMIC DNA]</scope>
    <source>
        <strain evidence="3">CGMCC 1.18578</strain>
    </source>
</reference>
<sequence>MAELPIDRSNLEDAQKYADASMKALEEVYDTIDLLYSEMPVPATTMPLPDGKATPGTSEAYARADHVHPASGGGSGGGDMLKSVYDKNNNGIVDQAEKLQFAKTISLTGDASGSVAFDGSANVAIQTTLASAGVVPGTYKSVTVDTKGRVTAGTNPTTLAGFGITDAAPSSHVGAGGSAHAIVSTNAAGFMSVADKIKLDNLSGGGGGGGGATNTGTVNVKDYGAKGDGVADDTVAIRNAIAYAESSGNLNVLFPGGTYKITDTIKLAGTTGLHLSGYGAIVKGYISDVKSVFELATTSANWWKGRRTVIEGIRISSNSNGTGIGIFVNQAQEWYLHNVHIEYFRVGLQLSQTWYGGVGGVSSLMGNIIGVNVIGEETNTIDFHNLKISSDGVAAGVVSTAVSIEAIARCLKYQGCTIEGYAYGFVYKNQTPGDSALLHLMDCYFEAIKTCAIDFSQKSEQTYVYVDIDNCYFAEDNKDAWIKIYSGNYRIFGNGLKDNKIYIRNDTIYRVNLNTDVKYDNLMFAEAIGNGDATDGLMQLNGDTNVFINGNVYLYNPKGDYNNYPTSANHLPSVIDQQPLVAISPYNPNELGKVYNVYTVNYKDLVFEKNGVVLKSPNGRYFRLTVSDTGVISTKDVTDIKETFAPSISSVPILEVGRREVRRGEYAYPDGTIILISEINRKFRKVTGKFEDTAFPGKTALGTGVVASTTTFAASNIAYFYNTDIEYFYVWSGSVWAWSGTGANERTTIRSLGTLAQRPSTPQVGFMKYYGTDTKVYYTWNGSAWS</sequence>
<protein>
    <submittedName>
        <fullName evidence="2">Glycosyl hydrolase family 28-related protein</fullName>
    </submittedName>
</protein>